<dbReference type="GO" id="GO:0000287">
    <property type="term" value="F:magnesium ion binding"/>
    <property type="evidence" value="ECO:0007669"/>
    <property type="project" value="TreeGrafter"/>
</dbReference>
<dbReference type="NCBIfam" id="TIGR01484">
    <property type="entry name" value="HAD-SF-IIB"/>
    <property type="match status" value="1"/>
</dbReference>
<dbReference type="InterPro" id="IPR000150">
    <property type="entry name" value="Cof"/>
</dbReference>
<name>A0A7X3KCB6_9STRE</name>
<protein>
    <submittedName>
        <fullName evidence="1">Cof-type HAD-IIB family hydrolase</fullName>
    </submittedName>
</protein>
<gene>
    <name evidence="1" type="ORF">E5983_03775</name>
</gene>
<comment type="caution">
    <text evidence="1">The sequence shown here is derived from an EMBL/GenBank/DDBJ whole genome shotgun (WGS) entry which is preliminary data.</text>
</comment>
<dbReference type="Pfam" id="PF08282">
    <property type="entry name" value="Hydrolase_3"/>
    <property type="match status" value="1"/>
</dbReference>
<evidence type="ECO:0000313" key="1">
    <source>
        <dbReference type="EMBL" id="MVX58767.1"/>
    </source>
</evidence>
<dbReference type="SFLD" id="SFLDG01140">
    <property type="entry name" value="C2.B:_Phosphomannomutase_and_P"/>
    <property type="match status" value="1"/>
</dbReference>
<sequence length="274" mass="30152">MIKLLALDMDGTLLDQDKKLLPETLVDLDKARAAGVLPVICTGRPLSGVLPYLKELGWQGKEGYVIINNGATIYSTKDLSIHSWSGLSQEELVLLDQIAQESTAQLTVFDEQDYLVVGEEPSELVIMDAGLVFTKPKRVELKQLLESQAKIFQAMYLDEKEALDRFEAEYGPQLAKHFEVVRSQEYIYECLPKGTNKATGLSYLAQDLGFGNDQVMAIGDANNDLEMLAYAGWSVAMGNANEAVKKIAKFQTGPHTENGVGQAIREILLPANQA</sequence>
<dbReference type="Proteomes" id="UP000461595">
    <property type="component" value="Unassembled WGS sequence"/>
</dbReference>
<accession>A0A7X3KCB6</accession>
<evidence type="ECO:0000313" key="2">
    <source>
        <dbReference type="Proteomes" id="UP000461595"/>
    </source>
</evidence>
<dbReference type="OrthoDB" id="9790031at2"/>
<dbReference type="SUPFAM" id="SSF56784">
    <property type="entry name" value="HAD-like"/>
    <property type="match status" value="1"/>
</dbReference>
<dbReference type="PANTHER" id="PTHR10000:SF8">
    <property type="entry name" value="HAD SUPERFAMILY HYDROLASE-LIKE, TYPE 3"/>
    <property type="match status" value="1"/>
</dbReference>
<reference evidence="1 2" key="1">
    <citation type="submission" date="2019-12" db="EMBL/GenBank/DDBJ databases">
        <title>Microbes associate with the intestines of laboratory mice.</title>
        <authorList>
            <person name="Navarre W."/>
            <person name="Wong E."/>
        </authorList>
    </citation>
    <scope>NUCLEOTIDE SEQUENCE [LARGE SCALE GENOMIC DNA]</scope>
    <source>
        <strain evidence="1 2">NM51_B2-22</strain>
    </source>
</reference>
<dbReference type="RefSeq" id="WP_160332580.1">
    <property type="nucleotide sequence ID" value="NZ_JAOBSU010000010.1"/>
</dbReference>
<dbReference type="CDD" id="cd07516">
    <property type="entry name" value="HAD_Pase"/>
    <property type="match status" value="1"/>
</dbReference>
<proteinExistence type="predicted"/>
<organism evidence="1 2">
    <name type="scientific">Streptococcus danieliae</name>
    <dbReference type="NCBI Taxonomy" id="747656"/>
    <lineage>
        <taxon>Bacteria</taxon>
        <taxon>Bacillati</taxon>
        <taxon>Bacillota</taxon>
        <taxon>Bacilli</taxon>
        <taxon>Lactobacillales</taxon>
        <taxon>Streptococcaceae</taxon>
        <taxon>Streptococcus</taxon>
    </lineage>
</organism>
<dbReference type="InterPro" id="IPR036412">
    <property type="entry name" value="HAD-like_sf"/>
</dbReference>
<dbReference type="PANTHER" id="PTHR10000">
    <property type="entry name" value="PHOSPHOSERINE PHOSPHATASE"/>
    <property type="match status" value="1"/>
</dbReference>
<dbReference type="GO" id="GO:0005829">
    <property type="term" value="C:cytosol"/>
    <property type="evidence" value="ECO:0007669"/>
    <property type="project" value="TreeGrafter"/>
</dbReference>
<dbReference type="SFLD" id="SFLDG01144">
    <property type="entry name" value="C2.B.4:_PGP_Like"/>
    <property type="match status" value="1"/>
</dbReference>
<dbReference type="InterPro" id="IPR023214">
    <property type="entry name" value="HAD_sf"/>
</dbReference>
<dbReference type="SFLD" id="SFLDS00003">
    <property type="entry name" value="Haloacid_Dehalogenase"/>
    <property type="match status" value="1"/>
</dbReference>
<dbReference type="EMBL" id="WSRS01000023">
    <property type="protein sequence ID" value="MVX58767.1"/>
    <property type="molecule type" value="Genomic_DNA"/>
</dbReference>
<dbReference type="NCBIfam" id="TIGR00099">
    <property type="entry name" value="Cof-subfamily"/>
    <property type="match status" value="1"/>
</dbReference>
<dbReference type="GO" id="GO:0016791">
    <property type="term" value="F:phosphatase activity"/>
    <property type="evidence" value="ECO:0007669"/>
    <property type="project" value="TreeGrafter"/>
</dbReference>
<dbReference type="Gene3D" id="3.40.50.1000">
    <property type="entry name" value="HAD superfamily/HAD-like"/>
    <property type="match status" value="1"/>
</dbReference>
<dbReference type="PROSITE" id="PS01229">
    <property type="entry name" value="COF_2"/>
    <property type="match status" value="1"/>
</dbReference>
<keyword evidence="1" id="KW-0378">Hydrolase</keyword>
<dbReference type="AlphaFoldDB" id="A0A7X3KCB6"/>
<dbReference type="Gene3D" id="3.30.1240.10">
    <property type="match status" value="1"/>
</dbReference>
<dbReference type="InterPro" id="IPR006379">
    <property type="entry name" value="HAD-SF_hydro_IIB"/>
</dbReference>